<feature type="region of interest" description="Disordered" evidence="1">
    <location>
        <begin position="50"/>
        <end position="75"/>
    </location>
</feature>
<dbReference type="InterPro" id="IPR045063">
    <property type="entry name" value="Dynamin_N"/>
</dbReference>
<dbReference type="PANTHER" id="PTHR47308">
    <property type="entry name" value="NUCLEAR GTPASE SLIP-GC"/>
    <property type="match status" value="1"/>
</dbReference>
<reference evidence="3" key="2">
    <citation type="submission" date="2025-08" db="UniProtKB">
        <authorList>
            <consortium name="Ensembl"/>
        </authorList>
    </citation>
    <scope>IDENTIFICATION</scope>
</reference>
<reference evidence="3" key="3">
    <citation type="submission" date="2025-09" db="UniProtKB">
        <authorList>
            <consortium name="Ensembl"/>
        </authorList>
    </citation>
    <scope>IDENTIFICATION</scope>
</reference>
<dbReference type="SUPFAM" id="SSF52540">
    <property type="entry name" value="P-loop containing nucleoside triphosphate hydrolases"/>
    <property type="match status" value="1"/>
</dbReference>
<dbReference type="InterPro" id="IPR027417">
    <property type="entry name" value="P-loop_NTPase"/>
</dbReference>
<evidence type="ECO:0000313" key="4">
    <source>
        <dbReference type="Proteomes" id="UP000694620"/>
    </source>
</evidence>
<dbReference type="Gene3D" id="3.40.50.300">
    <property type="entry name" value="P-loop containing nucleotide triphosphate hydrolases"/>
    <property type="match status" value="2"/>
</dbReference>
<reference evidence="3" key="1">
    <citation type="submission" date="2021-06" db="EMBL/GenBank/DDBJ databases">
        <authorList>
            <consortium name="Wellcome Sanger Institute Data Sharing"/>
        </authorList>
    </citation>
    <scope>NUCLEOTIDE SEQUENCE [LARGE SCALE GENOMIC DNA]</scope>
</reference>
<dbReference type="GeneTree" id="ENSGT00390000007091"/>
<proteinExistence type="predicted"/>
<protein>
    <submittedName>
        <fullName evidence="3">Nuclear GTPase SLIP-GC-like</fullName>
    </submittedName>
</protein>
<evidence type="ECO:0000256" key="1">
    <source>
        <dbReference type="SAM" id="MobiDB-lite"/>
    </source>
</evidence>
<dbReference type="Pfam" id="PF00350">
    <property type="entry name" value="Dynamin_N"/>
    <property type="match status" value="1"/>
</dbReference>
<dbReference type="GeneID" id="114642148"/>
<gene>
    <name evidence="3" type="primary">LOC114642148</name>
</gene>
<feature type="domain" description="Dynamin N-terminal" evidence="2">
    <location>
        <begin position="141"/>
        <end position="364"/>
    </location>
</feature>
<accession>A0A8C4SYD1</accession>
<dbReference type="AlphaFoldDB" id="A0A8C4SYD1"/>
<dbReference type="RefSeq" id="XP_028674478.1">
    <property type="nucleotide sequence ID" value="XM_028818645.2"/>
</dbReference>
<sequence length="801" mass="91884">MDTNYLKKKLEQLICAQQEEAEQQKARYSTYMNEFQKLNNLLETSLLKMNTQDDPETRQEPTLGKRKHGDSPSSNIKKCKNDVNDYYSDMETKSRNMIEQICNKLESWSCTGEERINFFKKIKEKILDLKNRDIHEEKVFIGIFGMTGTGKSSLINALLNEFGLLPTSPVEACTSCIVQVQTHENNNFRGEIEYLSKEEWENELMELLENYKKDYNDQDSDERNKGEDSESFNAKEKITAIYGSDGPTKGFSELVRKDIHKSLEHNFSSKLASDLCKKMKSYISSDSDVDSSCSYWPLVKVVKIFVPKKTCSLPDKVVLVDLPGTGDTNKERNDMWKEYITKCSYIWIVADITRAQSNRNVLEILNTGLDGIAGGGRCQNIDIICTKTDVTGIESNEMSKDAGSEDERKEITKRNKEAKMKLIDKYDNQVKTFLMGSSGECDVSNKIKVFTVSSKEYWNVKREKKNILTIEDTEVPSLQEYLKEIDIIQKRKAVENYISEVSGIISFLNVPKEMAEDKANENLSLYEELKSNLSPQIKDLEFSLDQIQTTLQTKLQSGAQEAVNNCQDILDSILNPNTNLSGYHQTLKALCRNHGSFHSSTWGFIDLNKKLASPIYAAVNNTIKSTFQFDVDTTSNIKGKLSLLQSNFLKALKSKKTAQSYRMIFIKTELRRELVCLENEILLRKIIIYNTIIKSIQEKLDPVYKVASKQHGRKSMKKIQTMFKKKVDEYQSSMFNEATEKMLVEFDELKRHVITTIEGKMETSMKLALKQFPEGLILPDSSKELEMMKELCEELRLNIFN</sequence>
<dbReference type="Ensembl" id="ENSECRT00000024584.1">
    <property type="protein sequence ID" value="ENSECRP00000024055.1"/>
    <property type="gene ID" value="ENSECRG00000016299.1"/>
</dbReference>
<keyword evidence="4" id="KW-1185">Reference proteome</keyword>
<evidence type="ECO:0000313" key="3">
    <source>
        <dbReference type="Ensembl" id="ENSECRP00000024055.1"/>
    </source>
</evidence>
<evidence type="ECO:0000259" key="2">
    <source>
        <dbReference type="Pfam" id="PF00350"/>
    </source>
</evidence>
<name>A0A8C4SYD1_ERPCA</name>
<dbReference type="GO" id="GO:0003924">
    <property type="term" value="F:GTPase activity"/>
    <property type="evidence" value="ECO:0007669"/>
    <property type="project" value="TreeGrafter"/>
</dbReference>
<dbReference type="Proteomes" id="UP000694620">
    <property type="component" value="Chromosome 14"/>
</dbReference>
<dbReference type="PANTHER" id="PTHR47308:SF1">
    <property type="entry name" value="NUCLEAR GTPASE SLIP-GC"/>
    <property type="match status" value="1"/>
</dbReference>
<dbReference type="InterPro" id="IPR053082">
    <property type="entry name" value="Nuclear_GTPase_SLIP-GC"/>
</dbReference>
<organism evidence="3 4">
    <name type="scientific">Erpetoichthys calabaricus</name>
    <name type="common">Rope fish</name>
    <name type="synonym">Calamoichthys calabaricus</name>
    <dbReference type="NCBI Taxonomy" id="27687"/>
    <lineage>
        <taxon>Eukaryota</taxon>
        <taxon>Metazoa</taxon>
        <taxon>Chordata</taxon>
        <taxon>Craniata</taxon>
        <taxon>Vertebrata</taxon>
        <taxon>Euteleostomi</taxon>
        <taxon>Actinopterygii</taxon>
        <taxon>Polypteriformes</taxon>
        <taxon>Polypteridae</taxon>
        <taxon>Erpetoichthys</taxon>
    </lineage>
</organism>